<feature type="domain" description="DUF1835" evidence="1">
    <location>
        <begin position="73"/>
        <end position="194"/>
    </location>
</feature>
<name>A0AA95I617_9BACL</name>
<feature type="domain" description="DUF3658" evidence="2">
    <location>
        <begin position="231"/>
        <end position="342"/>
    </location>
</feature>
<dbReference type="EMBL" id="CP126084">
    <property type="protein sequence ID" value="WHX49606.1"/>
    <property type="molecule type" value="Genomic_DNA"/>
</dbReference>
<gene>
    <name evidence="3" type="ORF">QNH46_02655</name>
</gene>
<dbReference type="RefSeq" id="WP_283926803.1">
    <property type="nucleotide sequence ID" value="NZ_CP126084.1"/>
</dbReference>
<dbReference type="InterPro" id="IPR014973">
    <property type="entry name" value="DUF1835"/>
</dbReference>
<dbReference type="Pfam" id="PF08874">
    <property type="entry name" value="DUF1835"/>
    <property type="match status" value="1"/>
</dbReference>
<protein>
    <submittedName>
        <fullName evidence="3">DUF1835 domain-containing protein</fullName>
    </submittedName>
</protein>
<evidence type="ECO:0000259" key="2">
    <source>
        <dbReference type="Pfam" id="PF12395"/>
    </source>
</evidence>
<evidence type="ECO:0000313" key="3">
    <source>
        <dbReference type="EMBL" id="WHX49606.1"/>
    </source>
</evidence>
<proteinExistence type="predicted"/>
<reference evidence="3" key="1">
    <citation type="submission" date="2023-05" db="EMBL/GenBank/DDBJ databases">
        <title>Comparative genomics of Bacillaceae isolates and their secondary metabolite potential.</title>
        <authorList>
            <person name="Song L."/>
            <person name="Nielsen L.J."/>
            <person name="Mohite O."/>
            <person name="Xu X."/>
            <person name="Weber T."/>
            <person name="Kovacs A.T."/>
        </authorList>
    </citation>
    <scope>NUCLEOTIDE SEQUENCE</scope>
    <source>
        <strain evidence="3">B2_4</strain>
    </source>
</reference>
<evidence type="ECO:0000313" key="4">
    <source>
        <dbReference type="Proteomes" id="UP001177943"/>
    </source>
</evidence>
<dbReference type="InterPro" id="IPR022123">
    <property type="entry name" value="DUF3658"/>
</dbReference>
<accession>A0AA95I617</accession>
<dbReference type="Pfam" id="PF12395">
    <property type="entry name" value="DUF3658"/>
    <property type="match status" value="1"/>
</dbReference>
<sequence length="359" mass="40811">MEDLQSIKKAIDSLGHAELRSYLGFILAEIKRLRDQGEPSEDSITKLLELYDGLMGLQQQRGFWDPVPACTHVHIVIGDSFAGSMKYALKELGWAETHKVITLRENYAIGPLGELDSPKGRAARREWFRDHITDSFEDDVEVEEEYSMLVDKLANIPEQAKIIVWTSSNACEQAGMRHAVHLLQSKRNTLTVCNACAICEELYNGPDARMEYRHSGEIPSDKLQEALRRIEDSSPLSHADLMRLVQEWQAISEQTSTLRIWREGAVLGVPADYYDSYLLDKLDKLKPPAGDHGFLKAARLIGEAIGYCEQYVGDSYFEYRLRELIYNGTLEIKGLPAAMRFYSVRRKHANPYKERQIGG</sequence>
<dbReference type="KEGG" id="pwn:QNH46_02655"/>
<dbReference type="AlphaFoldDB" id="A0AA95I617"/>
<evidence type="ECO:0000259" key="1">
    <source>
        <dbReference type="Pfam" id="PF08874"/>
    </source>
</evidence>
<dbReference type="Proteomes" id="UP001177943">
    <property type="component" value="Chromosome"/>
</dbReference>
<organism evidence="3 4">
    <name type="scientific">Paenibacillus woosongensis</name>
    <dbReference type="NCBI Taxonomy" id="307580"/>
    <lineage>
        <taxon>Bacteria</taxon>
        <taxon>Bacillati</taxon>
        <taxon>Bacillota</taxon>
        <taxon>Bacilli</taxon>
        <taxon>Bacillales</taxon>
        <taxon>Paenibacillaceae</taxon>
        <taxon>Paenibacillus</taxon>
    </lineage>
</organism>